<dbReference type="Proteomes" id="UP000275078">
    <property type="component" value="Unassembled WGS sequence"/>
</dbReference>
<dbReference type="InterPro" id="IPR000326">
    <property type="entry name" value="PAP2/HPO"/>
</dbReference>
<dbReference type="SUPFAM" id="SSF48317">
    <property type="entry name" value="Acid phosphatase/Vanadium-dependent haloperoxidase"/>
    <property type="match status" value="1"/>
</dbReference>
<organism evidence="9 10">
    <name type="scientific">Ascobolus immersus RN42</name>
    <dbReference type="NCBI Taxonomy" id="1160509"/>
    <lineage>
        <taxon>Eukaryota</taxon>
        <taxon>Fungi</taxon>
        <taxon>Dikarya</taxon>
        <taxon>Ascomycota</taxon>
        <taxon>Pezizomycotina</taxon>
        <taxon>Pezizomycetes</taxon>
        <taxon>Pezizales</taxon>
        <taxon>Ascobolaceae</taxon>
        <taxon>Ascobolus</taxon>
    </lineage>
</organism>
<dbReference type="Gene3D" id="1.20.144.10">
    <property type="entry name" value="Phosphatidic acid phosphatase type 2/haloperoxidase"/>
    <property type="match status" value="1"/>
</dbReference>
<dbReference type="EMBL" id="ML119653">
    <property type="protein sequence ID" value="RPA85446.1"/>
    <property type="molecule type" value="Genomic_DNA"/>
</dbReference>
<evidence type="ECO:0000256" key="6">
    <source>
        <dbReference type="SAM" id="MobiDB-lite"/>
    </source>
</evidence>
<dbReference type="GO" id="GO:0016020">
    <property type="term" value="C:membrane"/>
    <property type="evidence" value="ECO:0007669"/>
    <property type="project" value="UniProtKB-SubCell"/>
</dbReference>
<evidence type="ECO:0000259" key="8">
    <source>
        <dbReference type="SMART" id="SM00014"/>
    </source>
</evidence>
<evidence type="ECO:0000313" key="10">
    <source>
        <dbReference type="Proteomes" id="UP000275078"/>
    </source>
</evidence>
<keyword evidence="4 7" id="KW-1133">Transmembrane helix</keyword>
<dbReference type="PANTHER" id="PTHR10165:SF158">
    <property type="entry name" value="PAP2 DOMAIN PROTEIN (AFU_ORTHOLOGUE AFUA_4G08970)"/>
    <property type="match status" value="1"/>
</dbReference>
<dbReference type="GO" id="GO:0008195">
    <property type="term" value="F:phosphatidate phosphatase activity"/>
    <property type="evidence" value="ECO:0007669"/>
    <property type="project" value="TreeGrafter"/>
</dbReference>
<feature type="region of interest" description="Disordered" evidence="6">
    <location>
        <begin position="314"/>
        <end position="407"/>
    </location>
</feature>
<feature type="compositionally biased region" description="Low complexity" evidence="6">
    <location>
        <begin position="315"/>
        <end position="326"/>
    </location>
</feature>
<comment type="subcellular location">
    <subcellularLocation>
        <location evidence="1">Membrane</location>
        <topology evidence="1">Multi-pass membrane protein</topology>
    </subcellularLocation>
</comment>
<gene>
    <name evidence="9" type="ORF">BJ508DRAFT_176370</name>
</gene>
<dbReference type="GO" id="GO:0046839">
    <property type="term" value="P:phospholipid dephosphorylation"/>
    <property type="evidence" value="ECO:0007669"/>
    <property type="project" value="TreeGrafter"/>
</dbReference>
<proteinExistence type="inferred from homology"/>
<evidence type="ECO:0000256" key="1">
    <source>
        <dbReference type="ARBA" id="ARBA00004141"/>
    </source>
</evidence>
<evidence type="ECO:0000256" key="5">
    <source>
        <dbReference type="ARBA" id="ARBA00023136"/>
    </source>
</evidence>
<comment type="similarity">
    <text evidence="2">Belongs to the PA-phosphatase related phosphoesterase family.</text>
</comment>
<keyword evidence="10" id="KW-1185">Reference proteome</keyword>
<keyword evidence="5 7" id="KW-0472">Membrane</keyword>
<dbReference type="GO" id="GO:0006644">
    <property type="term" value="P:phospholipid metabolic process"/>
    <property type="evidence" value="ECO:0007669"/>
    <property type="project" value="InterPro"/>
</dbReference>
<evidence type="ECO:0000256" key="4">
    <source>
        <dbReference type="ARBA" id="ARBA00022989"/>
    </source>
</evidence>
<name>A0A3N4III6_ASCIM</name>
<dbReference type="STRING" id="1160509.A0A3N4III6"/>
<dbReference type="SMART" id="SM00014">
    <property type="entry name" value="acidPPc"/>
    <property type="match status" value="1"/>
</dbReference>
<feature type="domain" description="Phosphatidic acid phosphatase type 2/haloperoxidase" evidence="8">
    <location>
        <begin position="79"/>
        <end position="225"/>
    </location>
</feature>
<dbReference type="PANTHER" id="PTHR10165">
    <property type="entry name" value="LIPID PHOSPHATE PHOSPHATASE"/>
    <property type="match status" value="1"/>
</dbReference>
<dbReference type="CDD" id="cd03390">
    <property type="entry name" value="PAP2_containing_1_like"/>
    <property type="match status" value="1"/>
</dbReference>
<evidence type="ECO:0000313" key="9">
    <source>
        <dbReference type="EMBL" id="RPA85446.1"/>
    </source>
</evidence>
<evidence type="ECO:0000256" key="7">
    <source>
        <dbReference type="SAM" id="Phobius"/>
    </source>
</evidence>
<evidence type="ECO:0000256" key="3">
    <source>
        <dbReference type="ARBA" id="ARBA00022692"/>
    </source>
</evidence>
<keyword evidence="3 7" id="KW-0812">Transmembrane</keyword>
<protein>
    <submittedName>
        <fullName evidence="9">PAP2-domain-containing protein</fullName>
    </submittedName>
</protein>
<accession>A0A3N4III6</accession>
<evidence type="ECO:0000256" key="2">
    <source>
        <dbReference type="ARBA" id="ARBA00008816"/>
    </source>
</evidence>
<feature type="transmembrane region" description="Helical" evidence="7">
    <location>
        <begin position="30"/>
        <end position="53"/>
    </location>
</feature>
<dbReference type="Pfam" id="PF01569">
    <property type="entry name" value="PAP2"/>
    <property type="match status" value="1"/>
</dbReference>
<dbReference type="InterPro" id="IPR036938">
    <property type="entry name" value="PAP2/HPO_sf"/>
</dbReference>
<dbReference type="OrthoDB" id="8907274at2759"/>
<dbReference type="InterPro" id="IPR043216">
    <property type="entry name" value="PAP-like"/>
</dbReference>
<dbReference type="AlphaFoldDB" id="A0A3N4III6"/>
<sequence length="407" mass="44523">MDKLEPFHQKFSLNNWTIQYPYAVHERVPVWMAGCISCAFPLLVIALYALVIDGSKKVVKGKSLYSVHSLRDRLWELNCGILGLGLSVAAVIFVTGALKNAIGKPRPDMLSRCQPKPGSKDPLPFGLSDYSICTGDKHILKDGFKSFPSGHSSTAFAGLGYLSIYLAGKLHVLDNRGEVWKTVLVVTPLVAASLVAGSRIMDARHHPFDVLFGSTMGLLFAWASYRQYFPPLSDTRRHGRAYPVRTWGTQKGEPDRLKYEQTDSFGVALQDEESAICSQTALSGSGAAPAHQRYQRGAPPVGQDRIEMNAMGLTPQSYQPYPSQSYRTDSFGSASSEDERKPAPPPHGGNVLQHQGSPYGGNHTPPYGQDLSDGTRRVTLEDGAGPFDDTNADERTLASRGQQQNRI</sequence>
<feature type="transmembrane region" description="Helical" evidence="7">
    <location>
        <begin position="74"/>
        <end position="98"/>
    </location>
</feature>
<reference evidence="9 10" key="1">
    <citation type="journal article" date="2018" name="Nat. Ecol. Evol.">
        <title>Pezizomycetes genomes reveal the molecular basis of ectomycorrhizal truffle lifestyle.</title>
        <authorList>
            <person name="Murat C."/>
            <person name="Payen T."/>
            <person name="Noel B."/>
            <person name="Kuo A."/>
            <person name="Morin E."/>
            <person name="Chen J."/>
            <person name="Kohler A."/>
            <person name="Krizsan K."/>
            <person name="Balestrini R."/>
            <person name="Da Silva C."/>
            <person name="Montanini B."/>
            <person name="Hainaut M."/>
            <person name="Levati E."/>
            <person name="Barry K.W."/>
            <person name="Belfiori B."/>
            <person name="Cichocki N."/>
            <person name="Clum A."/>
            <person name="Dockter R.B."/>
            <person name="Fauchery L."/>
            <person name="Guy J."/>
            <person name="Iotti M."/>
            <person name="Le Tacon F."/>
            <person name="Lindquist E.A."/>
            <person name="Lipzen A."/>
            <person name="Malagnac F."/>
            <person name="Mello A."/>
            <person name="Molinier V."/>
            <person name="Miyauchi S."/>
            <person name="Poulain J."/>
            <person name="Riccioni C."/>
            <person name="Rubini A."/>
            <person name="Sitrit Y."/>
            <person name="Splivallo R."/>
            <person name="Traeger S."/>
            <person name="Wang M."/>
            <person name="Zifcakova L."/>
            <person name="Wipf D."/>
            <person name="Zambonelli A."/>
            <person name="Paolocci F."/>
            <person name="Nowrousian M."/>
            <person name="Ottonello S."/>
            <person name="Baldrian P."/>
            <person name="Spatafora J.W."/>
            <person name="Henrissat B."/>
            <person name="Nagy L.G."/>
            <person name="Aury J.M."/>
            <person name="Wincker P."/>
            <person name="Grigoriev I.V."/>
            <person name="Bonfante P."/>
            <person name="Martin F.M."/>
        </authorList>
    </citation>
    <scope>NUCLEOTIDE SEQUENCE [LARGE SCALE GENOMIC DNA]</scope>
    <source>
        <strain evidence="9 10">RN42</strain>
    </source>
</reference>